<dbReference type="GO" id="GO:0005737">
    <property type="term" value="C:cytoplasm"/>
    <property type="evidence" value="ECO:0007669"/>
    <property type="project" value="TreeGrafter"/>
</dbReference>
<accession>A0A4S8KU72</accession>
<dbReference type="PANTHER" id="PTHR11566:SF21">
    <property type="entry name" value="DYNAMIN RELATED PROTEIN 1, ISOFORM A"/>
    <property type="match status" value="1"/>
</dbReference>
<evidence type="ECO:0000256" key="1">
    <source>
        <dbReference type="ARBA" id="ARBA00022741"/>
    </source>
</evidence>
<dbReference type="PROSITE" id="PS51718">
    <property type="entry name" value="G_DYNAMIN_2"/>
    <property type="match status" value="1"/>
</dbReference>
<feature type="region of interest" description="Disordered" evidence="3">
    <location>
        <begin position="568"/>
        <end position="620"/>
    </location>
</feature>
<dbReference type="InterPro" id="IPR030381">
    <property type="entry name" value="G_DYNAMIN_dom"/>
</dbReference>
<evidence type="ECO:0000313" key="7">
    <source>
        <dbReference type="Proteomes" id="UP000297245"/>
    </source>
</evidence>
<dbReference type="InterPro" id="IPR001401">
    <property type="entry name" value="Dynamin_GTPase"/>
</dbReference>
<dbReference type="PANTHER" id="PTHR11566">
    <property type="entry name" value="DYNAMIN"/>
    <property type="match status" value="1"/>
</dbReference>
<dbReference type="Pfam" id="PF00350">
    <property type="entry name" value="Dynamin_N"/>
    <property type="match status" value="1"/>
</dbReference>
<dbReference type="GO" id="GO:0003924">
    <property type="term" value="F:GTPase activity"/>
    <property type="evidence" value="ECO:0007669"/>
    <property type="project" value="InterPro"/>
</dbReference>
<feature type="compositionally biased region" description="Polar residues" evidence="3">
    <location>
        <begin position="575"/>
        <end position="588"/>
    </location>
</feature>
<dbReference type="GO" id="GO:0016020">
    <property type="term" value="C:membrane"/>
    <property type="evidence" value="ECO:0007669"/>
    <property type="project" value="TreeGrafter"/>
</dbReference>
<dbReference type="InterPro" id="IPR027417">
    <property type="entry name" value="P-loop_NTPase"/>
</dbReference>
<dbReference type="InterPro" id="IPR022812">
    <property type="entry name" value="Dynamin"/>
</dbReference>
<dbReference type="Pfam" id="PF02212">
    <property type="entry name" value="GED"/>
    <property type="match status" value="1"/>
</dbReference>
<dbReference type="SUPFAM" id="SSF52540">
    <property type="entry name" value="P-loop containing nucleoside triphosphate hydrolases"/>
    <property type="match status" value="1"/>
</dbReference>
<sequence length="771" mass="86468">MSSPFSFPGASCQKRLLDLADSLQDHGSQRELGVTQGVVIGNQSSGKSSVVEAISGIGLPQDTGTCTRCSTRIRLTPAERFLARVSVHHAGAKPRRVGDPITDKSKIEDVVRRAQLEALNPELDVDELLTAPAEKIKELTLEQAQHTPFTQNTVSVMVEGPGLIDLSFVDLPGLVQNAPSNVVSFVEKMVVDHTQGNAIILVVLPMTDDLENQKALRLARTEDPQGSRTIGVLTKPDLLGPGSITALANWKDVLEGRGRHPLELGYFCTRQPDDAERASATTPAQIRENEKAFFRSTQPWTELTRQGQLGIENITLFLNAQLVKRIDENLPRITQEAEKRLRECKKELDKLPKPIEEPVAHLLNLVTTFSDEIKLHVRGNLEAASLIQTQNEVYQHFMCNIARTVPNFAPYLDTERYYDFANSLDQEKEDEDTLVFVNSKNAFNIDRMSSWIEQSKTRELPRYIPFEAVVGLILQFQEDWDSHMLECLQAVDDSIQKLLHDTVKGHFSRHESLKRFVGSILGDLAERKRNECQSHLKLVLKSEKTPRTLHQRDYQELTKTWEAKFRSLRQRDQSTVRPQSTLASTPSPSHRPAKPLPKRREAPTSSFTQSQPLAPEGTSRSNTPFSIFNFARSNPNLAHASQSSSAESSWTQKDDDELNAVLSGLNTNDYEDELRTMAEVRSYFEISFKRVVDVIPSLIDLCFVKGLAEEVQPYLVMKLGLCTTSASEKCAKFLAEDASVAAKREALMSRKTMLQNVLQELRDFGLQVDTD</sequence>
<dbReference type="InterPro" id="IPR003130">
    <property type="entry name" value="GED"/>
</dbReference>
<dbReference type="InterPro" id="IPR020850">
    <property type="entry name" value="GED_dom"/>
</dbReference>
<dbReference type="GO" id="GO:0005525">
    <property type="term" value="F:GTP binding"/>
    <property type="evidence" value="ECO:0007669"/>
    <property type="project" value="InterPro"/>
</dbReference>
<dbReference type="OrthoDB" id="5061070at2759"/>
<dbReference type="InterPro" id="IPR000375">
    <property type="entry name" value="Dynamin_stalk"/>
</dbReference>
<dbReference type="CDD" id="cd08771">
    <property type="entry name" value="DLP_1"/>
    <property type="match status" value="1"/>
</dbReference>
<dbReference type="SMART" id="SM00053">
    <property type="entry name" value="DYNc"/>
    <property type="match status" value="1"/>
</dbReference>
<keyword evidence="1" id="KW-0547">Nucleotide-binding</keyword>
<feature type="domain" description="GED" evidence="4">
    <location>
        <begin position="673"/>
        <end position="769"/>
    </location>
</feature>
<keyword evidence="7" id="KW-1185">Reference proteome</keyword>
<dbReference type="Pfam" id="PF01031">
    <property type="entry name" value="Dynamin_M"/>
    <property type="match status" value="1"/>
</dbReference>
<evidence type="ECO:0008006" key="8">
    <source>
        <dbReference type="Google" id="ProtNLM"/>
    </source>
</evidence>
<dbReference type="GO" id="GO:0008017">
    <property type="term" value="F:microtubule binding"/>
    <property type="evidence" value="ECO:0007669"/>
    <property type="project" value="TreeGrafter"/>
</dbReference>
<evidence type="ECO:0000256" key="3">
    <source>
        <dbReference type="SAM" id="MobiDB-lite"/>
    </source>
</evidence>
<dbReference type="Gene3D" id="3.40.50.300">
    <property type="entry name" value="P-loop containing nucleotide triphosphate hydrolases"/>
    <property type="match status" value="1"/>
</dbReference>
<evidence type="ECO:0000259" key="5">
    <source>
        <dbReference type="PROSITE" id="PS51718"/>
    </source>
</evidence>
<evidence type="ECO:0000313" key="6">
    <source>
        <dbReference type="EMBL" id="THU79389.1"/>
    </source>
</evidence>
<dbReference type="GO" id="GO:0005874">
    <property type="term" value="C:microtubule"/>
    <property type="evidence" value="ECO:0007669"/>
    <property type="project" value="TreeGrafter"/>
</dbReference>
<protein>
    <recommendedName>
        <fullName evidence="8">P-loop containing nucleoside triphosphate hydrolase protein</fullName>
    </recommendedName>
</protein>
<evidence type="ECO:0000259" key="4">
    <source>
        <dbReference type="PROSITE" id="PS51388"/>
    </source>
</evidence>
<feature type="compositionally biased region" description="Polar residues" evidence="3">
    <location>
        <begin position="603"/>
        <end position="620"/>
    </location>
</feature>
<dbReference type="PRINTS" id="PR00195">
    <property type="entry name" value="DYNAMIN"/>
</dbReference>
<dbReference type="SMART" id="SM00302">
    <property type="entry name" value="GED"/>
    <property type="match status" value="1"/>
</dbReference>
<reference evidence="6 7" key="1">
    <citation type="journal article" date="2019" name="Nat. Ecol. Evol.">
        <title>Megaphylogeny resolves global patterns of mushroom evolution.</title>
        <authorList>
            <person name="Varga T."/>
            <person name="Krizsan K."/>
            <person name="Foldi C."/>
            <person name="Dima B."/>
            <person name="Sanchez-Garcia M."/>
            <person name="Sanchez-Ramirez S."/>
            <person name="Szollosi G.J."/>
            <person name="Szarkandi J.G."/>
            <person name="Papp V."/>
            <person name="Albert L."/>
            <person name="Andreopoulos W."/>
            <person name="Angelini C."/>
            <person name="Antonin V."/>
            <person name="Barry K.W."/>
            <person name="Bougher N.L."/>
            <person name="Buchanan P."/>
            <person name="Buyck B."/>
            <person name="Bense V."/>
            <person name="Catcheside P."/>
            <person name="Chovatia M."/>
            <person name="Cooper J."/>
            <person name="Damon W."/>
            <person name="Desjardin D."/>
            <person name="Finy P."/>
            <person name="Geml J."/>
            <person name="Haridas S."/>
            <person name="Hughes K."/>
            <person name="Justo A."/>
            <person name="Karasinski D."/>
            <person name="Kautmanova I."/>
            <person name="Kiss B."/>
            <person name="Kocsube S."/>
            <person name="Kotiranta H."/>
            <person name="LaButti K.M."/>
            <person name="Lechner B.E."/>
            <person name="Liimatainen K."/>
            <person name="Lipzen A."/>
            <person name="Lukacs Z."/>
            <person name="Mihaltcheva S."/>
            <person name="Morgado L.N."/>
            <person name="Niskanen T."/>
            <person name="Noordeloos M.E."/>
            <person name="Ohm R.A."/>
            <person name="Ortiz-Santana B."/>
            <person name="Ovrebo C."/>
            <person name="Racz N."/>
            <person name="Riley R."/>
            <person name="Savchenko A."/>
            <person name="Shiryaev A."/>
            <person name="Soop K."/>
            <person name="Spirin V."/>
            <person name="Szebenyi C."/>
            <person name="Tomsovsky M."/>
            <person name="Tulloss R.E."/>
            <person name="Uehling J."/>
            <person name="Grigoriev I.V."/>
            <person name="Vagvolgyi C."/>
            <person name="Papp T."/>
            <person name="Martin F.M."/>
            <person name="Miettinen O."/>
            <person name="Hibbett D.S."/>
            <person name="Nagy L.G."/>
        </authorList>
    </citation>
    <scope>NUCLEOTIDE SEQUENCE [LARGE SCALE GENOMIC DNA]</scope>
    <source>
        <strain evidence="6 7">CBS 962.96</strain>
    </source>
</reference>
<dbReference type="Proteomes" id="UP000297245">
    <property type="component" value="Unassembled WGS sequence"/>
</dbReference>
<name>A0A4S8KU72_DENBC</name>
<dbReference type="InterPro" id="IPR045063">
    <property type="entry name" value="Dynamin_N"/>
</dbReference>
<dbReference type="EMBL" id="ML180031">
    <property type="protein sequence ID" value="THU79389.1"/>
    <property type="molecule type" value="Genomic_DNA"/>
</dbReference>
<organism evidence="6 7">
    <name type="scientific">Dendrothele bispora (strain CBS 962.96)</name>
    <dbReference type="NCBI Taxonomy" id="1314807"/>
    <lineage>
        <taxon>Eukaryota</taxon>
        <taxon>Fungi</taxon>
        <taxon>Dikarya</taxon>
        <taxon>Basidiomycota</taxon>
        <taxon>Agaricomycotina</taxon>
        <taxon>Agaricomycetes</taxon>
        <taxon>Agaricomycetidae</taxon>
        <taxon>Agaricales</taxon>
        <taxon>Agaricales incertae sedis</taxon>
        <taxon>Dendrothele</taxon>
    </lineage>
</organism>
<evidence type="ECO:0000256" key="2">
    <source>
        <dbReference type="ARBA" id="ARBA00023134"/>
    </source>
</evidence>
<proteinExistence type="predicted"/>
<gene>
    <name evidence="6" type="ORF">K435DRAFT_973183</name>
</gene>
<keyword evidence="2" id="KW-0342">GTP-binding</keyword>
<dbReference type="PROSITE" id="PS51388">
    <property type="entry name" value="GED"/>
    <property type="match status" value="1"/>
</dbReference>
<feature type="domain" description="Dynamin-type G" evidence="5">
    <location>
        <begin position="31"/>
        <end position="331"/>
    </location>
</feature>
<dbReference type="AlphaFoldDB" id="A0A4S8KU72"/>
<dbReference type="Gene3D" id="1.20.120.1240">
    <property type="entry name" value="Dynamin, middle domain"/>
    <property type="match status" value="1"/>
</dbReference>